<feature type="region of interest" description="Disordered" evidence="1">
    <location>
        <begin position="1"/>
        <end position="49"/>
    </location>
</feature>
<feature type="compositionally biased region" description="Basic and acidic residues" evidence="1">
    <location>
        <begin position="1"/>
        <end position="10"/>
    </location>
</feature>
<dbReference type="EMBL" id="MLJW01004095">
    <property type="protein sequence ID" value="OIQ70654.1"/>
    <property type="molecule type" value="Genomic_DNA"/>
</dbReference>
<protein>
    <submittedName>
        <fullName evidence="2">Uncharacterized protein</fullName>
    </submittedName>
</protein>
<evidence type="ECO:0000313" key="2">
    <source>
        <dbReference type="EMBL" id="OIQ70654.1"/>
    </source>
</evidence>
<gene>
    <name evidence="2" type="ORF">GALL_477290</name>
</gene>
<feature type="compositionally biased region" description="Basic residues" evidence="1">
    <location>
        <begin position="35"/>
        <end position="49"/>
    </location>
</feature>
<dbReference type="AlphaFoldDB" id="A0A1J5PGU3"/>
<name>A0A1J5PGU3_9ZZZZ</name>
<accession>A0A1J5PGU3</accession>
<evidence type="ECO:0000256" key="1">
    <source>
        <dbReference type="SAM" id="MobiDB-lite"/>
    </source>
</evidence>
<organism evidence="2">
    <name type="scientific">mine drainage metagenome</name>
    <dbReference type="NCBI Taxonomy" id="410659"/>
    <lineage>
        <taxon>unclassified sequences</taxon>
        <taxon>metagenomes</taxon>
        <taxon>ecological metagenomes</taxon>
    </lineage>
</organism>
<comment type="caution">
    <text evidence="2">The sequence shown here is derived from an EMBL/GenBank/DDBJ whole genome shotgun (WGS) entry which is preliminary data.</text>
</comment>
<reference evidence="2" key="1">
    <citation type="submission" date="2016-10" db="EMBL/GenBank/DDBJ databases">
        <title>Sequence of Gallionella enrichment culture.</title>
        <authorList>
            <person name="Poehlein A."/>
            <person name="Muehling M."/>
            <person name="Daniel R."/>
        </authorList>
    </citation>
    <scope>NUCLEOTIDE SEQUENCE</scope>
</reference>
<sequence>MSRAISHDNNDISTMTPAPIAPASNGAINSAGQKPNHRLIWKPKKAPSI</sequence>
<proteinExistence type="predicted"/>